<organism evidence="2 3">
    <name type="scientific">Peribacillus deserti</name>
    <dbReference type="NCBI Taxonomy" id="673318"/>
    <lineage>
        <taxon>Bacteria</taxon>
        <taxon>Bacillati</taxon>
        <taxon>Bacillota</taxon>
        <taxon>Bacilli</taxon>
        <taxon>Bacillales</taxon>
        <taxon>Bacillaceae</taxon>
        <taxon>Peribacillus</taxon>
    </lineage>
</organism>
<gene>
    <name evidence="2" type="ORF">CUU66_00535</name>
</gene>
<dbReference type="Gene3D" id="3.40.630.30">
    <property type="match status" value="1"/>
</dbReference>
<sequence>MIRCAGKEDSVLIEQFLAEAHISADGVKENIENFLIAENQAGKLIAVIGIEPLNETGLLRSLAFSPEFHTRNLPVLLEQVIILARERELRTLYLATNSESAAGLFQWMGFETVPKGRISADLELSTHGKHLMGITSCEFLCKTL</sequence>
<dbReference type="Proteomes" id="UP000234748">
    <property type="component" value="Unassembled WGS sequence"/>
</dbReference>
<protein>
    <recommendedName>
        <fullName evidence="1">N-acetyltransferase domain-containing protein</fullName>
    </recommendedName>
</protein>
<proteinExistence type="predicted"/>
<dbReference type="OrthoDB" id="2678531at2"/>
<dbReference type="InterPro" id="IPR000182">
    <property type="entry name" value="GNAT_dom"/>
</dbReference>
<evidence type="ECO:0000313" key="2">
    <source>
        <dbReference type="EMBL" id="PLT31686.1"/>
    </source>
</evidence>
<dbReference type="AlphaFoldDB" id="A0A2N5MBG1"/>
<dbReference type="GO" id="GO:0016747">
    <property type="term" value="F:acyltransferase activity, transferring groups other than amino-acyl groups"/>
    <property type="evidence" value="ECO:0007669"/>
    <property type="project" value="InterPro"/>
</dbReference>
<feature type="domain" description="N-acetyltransferase" evidence="1">
    <location>
        <begin position="1"/>
        <end position="125"/>
    </location>
</feature>
<dbReference type="RefSeq" id="WP_101639735.1">
    <property type="nucleotide sequence ID" value="NZ_PGUY01000002.1"/>
</dbReference>
<keyword evidence="3" id="KW-1185">Reference proteome</keyword>
<reference evidence="2 3" key="1">
    <citation type="submission" date="2017-11" db="EMBL/GenBank/DDBJ databases">
        <title>Comparitive Functional Genomics of Dry Heat Resistant strains isolated from the Viking Spacecraft.</title>
        <authorList>
            <person name="Seuylemezian A."/>
            <person name="Cooper K."/>
            <person name="Vaishampayan P."/>
        </authorList>
    </citation>
    <scope>NUCLEOTIDE SEQUENCE [LARGE SCALE GENOMIC DNA]</scope>
    <source>
        <strain evidence="2 3">V1-29</strain>
    </source>
</reference>
<comment type="caution">
    <text evidence="2">The sequence shown here is derived from an EMBL/GenBank/DDBJ whole genome shotgun (WGS) entry which is preliminary data.</text>
</comment>
<name>A0A2N5MBG1_9BACI</name>
<accession>A0A2N5MBG1</accession>
<dbReference type="InterPro" id="IPR016181">
    <property type="entry name" value="Acyl_CoA_acyltransferase"/>
</dbReference>
<dbReference type="SUPFAM" id="SSF55729">
    <property type="entry name" value="Acyl-CoA N-acyltransferases (Nat)"/>
    <property type="match status" value="1"/>
</dbReference>
<evidence type="ECO:0000313" key="3">
    <source>
        <dbReference type="Proteomes" id="UP000234748"/>
    </source>
</evidence>
<evidence type="ECO:0000259" key="1">
    <source>
        <dbReference type="PROSITE" id="PS51186"/>
    </source>
</evidence>
<dbReference type="PROSITE" id="PS51186">
    <property type="entry name" value="GNAT"/>
    <property type="match status" value="1"/>
</dbReference>
<dbReference type="EMBL" id="PGUY01000002">
    <property type="protein sequence ID" value="PLT31686.1"/>
    <property type="molecule type" value="Genomic_DNA"/>
</dbReference>
<dbReference type="Pfam" id="PF00583">
    <property type="entry name" value="Acetyltransf_1"/>
    <property type="match status" value="1"/>
</dbReference>